<dbReference type="InterPro" id="IPR006531">
    <property type="entry name" value="Gp5/Vgr_OB"/>
</dbReference>
<dbReference type="Gene3D" id="2.40.50.230">
    <property type="entry name" value="Gp5 N-terminal domain"/>
    <property type="match status" value="1"/>
</dbReference>
<feature type="domain" description="Gp5/Type VI secretion system Vgr protein OB-fold" evidence="1">
    <location>
        <begin position="21"/>
        <end position="95"/>
    </location>
</feature>
<name>A0ABD6D945_9EURY</name>
<reference evidence="2 3" key="1">
    <citation type="journal article" date="2019" name="Int. J. Syst. Evol. Microbiol.">
        <title>The Global Catalogue of Microorganisms (GCM) 10K type strain sequencing project: providing services to taxonomists for standard genome sequencing and annotation.</title>
        <authorList>
            <consortium name="The Broad Institute Genomics Platform"/>
            <consortium name="The Broad Institute Genome Sequencing Center for Infectious Disease"/>
            <person name="Wu L."/>
            <person name="Ma J."/>
        </authorList>
    </citation>
    <scope>NUCLEOTIDE SEQUENCE [LARGE SCALE GENOMIC DNA]</scope>
    <source>
        <strain evidence="2 3">CGMCC 1.10593</strain>
    </source>
</reference>
<accession>A0ABD6D945</accession>
<dbReference type="RefSeq" id="WP_256396208.1">
    <property type="nucleotide sequence ID" value="NZ_JANHDJ010000003.1"/>
</dbReference>
<evidence type="ECO:0000313" key="3">
    <source>
        <dbReference type="Proteomes" id="UP001597052"/>
    </source>
</evidence>
<protein>
    <submittedName>
        <fullName evidence="2">Phage baseplate assembly protein V</fullName>
    </submittedName>
</protein>
<organism evidence="2 3">
    <name type="scientific">Halohasta litorea</name>
    <dbReference type="NCBI Taxonomy" id="869891"/>
    <lineage>
        <taxon>Archaea</taxon>
        <taxon>Methanobacteriati</taxon>
        <taxon>Methanobacteriota</taxon>
        <taxon>Stenosarchaea group</taxon>
        <taxon>Halobacteria</taxon>
        <taxon>Halobacteriales</taxon>
        <taxon>Haloferacaceae</taxon>
        <taxon>Halohasta</taxon>
    </lineage>
</organism>
<comment type="caution">
    <text evidence="2">The sequence shown here is derived from an EMBL/GenBank/DDBJ whole genome shotgun (WGS) entry which is preliminary data.</text>
</comment>
<dbReference type="EMBL" id="JBHUDM010000003">
    <property type="protein sequence ID" value="MFD1642810.1"/>
    <property type="molecule type" value="Genomic_DNA"/>
</dbReference>
<dbReference type="SUPFAM" id="SSF69255">
    <property type="entry name" value="gp5 N-terminal domain-like"/>
    <property type="match status" value="1"/>
</dbReference>
<dbReference type="Pfam" id="PF04717">
    <property type="entry name" value="Phage_base_V"/>
    <property type="match status" value="1"/>
</dbReference>
<sequence>MDHADIFDRSTKNRDGISGVRIGIVTDNEDPKDLGRVKLRFPWREADDESYWARIATEMSGKQYGSYFLPEINDEVLVAFAGGDVHQPFVIGSLWNGNRKPPQKNSDGNNDIREIVSRQGHRVQFDDGDDGGQLTIETKAGHTITLNDADGKEKVEIADKSGKNRIRLDSSSDTVSIEAADTLELGAKTIKLRGDKTVDIGAKQSLDLSSKSKASLTSKGKLDINSTMAMAIEAGAILNIKGKMIFLN</sequence>
<dbReference type="Proteomes" id="UP001597052">
    <property type="component" value="Unassembled WGS sequence"/>
</dbReference>
<proteinExistence type="predicted"/>
<keyword evidence="3" id="KW-1185">Reference proteome</keyword>
<gene>
    <name evidence="2" type="ORF">ACFSBW_13090</name>
</gene>
<evidence type="ECO:0000259" key="1">
    <source>
        <dbReference type="Pfam" id="PF04717"/>
    </source>
</evidence>
<dbReference type="AlphaFoldDB" id="A0ABD6D945"/>
<dbReference type="InterPro" id="IPR037026">
    <property type="entry name" value="Vgr_OB-fold_dom_sf"/>
</dbReference>
<evidence type="ECO:0000313" key="2">
    <source>
        <dbReference type="EMBL" id="MFD1642810.1"/>
    </source>
</evidence>
<dbReference type="SUPFAM" id="SSF69349">
    <property type="entry name" value="Phage fibre proteins"/>
    <property type="match status" value="1"/>
</dbReference>